<organism evidence="6">
    <name type="scientific">Vibrio coralliilyticus</name>
    <dbReference type="NCBI Taxonomy" id="190893"/>
    <lineage>
        <taxon>Bacteria</taxon>
        <taxon>Pseudomonadati</taxon>
        <taxon>Pseudomonadota</taxon>
        <taxon>Gammaproteobacteria</taxon>
        <taxon>Vibrionales</taxon>
        <taxon>Vibrionaceae</taxon>
        <taxon>Vibrio</taxon>
    </lineage>
</organism>
<dbReference type="SUPFAM" id="SSF103481">
    <property type="entry name" value="Multidrug resistance efflux transporter EmrE"/>
    <property type="match status" value="2"/>
</dbReference>
<evidence type="ECO:0000256" key="3">
    <source>
        <dbReference type="ARBA" id="ARBA00022692"/>
    </source>
</evidence>
<reference evidence="6" key="1">
    <citation type="journal article" date="2015" name="BMC Genomics">
        <title>Genome mining reveals unlocked bioactive potential of marine Gram-negative bacteria.</title>
        <authorList>
            <person name="Machado H."/>
            <person name="Sonnenschein E.C."/>
            <person name="Melchiorsen J."/>
            <person name="Gram L."/>
        </authorList>
    </citation>
    <scope>NUCLEOTIDE SEQUENCE</scope>
    <source>
        <strain evidence="6">S2052</strain>
    </source>
</reference>
<comment type="subcellular location">
    <subcellularLocation>
        <location evidence="1">Membrane</location>
        <topology evidence="1">Multi-pass membrane protein</topology>
    </subcellularLocation>
</comment>
<dbReference type="PANTHER" id="PTHR32322:SF2">
    <property type="entry name" value="EAMA DOMAIN-CONTAINING PROTEIN"/>
    <property type="match status" value="1"/>
</dbReference>
<evidence type="ECO:0000256" key="5">
    <source>
        <dbReference type="ARBA" id="ARBA00023136"/>
    </source>
</evidence>
<dbReference type="RefSeq" id="WP_045986457.1">
    <property type="nucleotide sequence ID" value="NZ_CP063052.1"/>
</dbReference>
<dbReference type="EMBL" id="JXXR01000016">
    <property type="protein sequence ID" value="KJY71370.1"/>
    <property type="molecule type" value="Genomic_DNA"/>
</dbReference>
<name>A0A837G789_9VIBR</name>
<dbReference type="InterPro" id="IPR000620">
    <property type="entry name" value="EamA_dom"/>
</dbReference>
<dbReference type="Pfam" id="PF00892">
    <property type="entry name" value="EamA"/>
    <property type="match status" value="2"/>
</dbReference>
<sequence length="305" mass="31711">MGTRPLNFGIIAGLLTGIQVGAAIFASQFVVDDLGIGLLGLLRYGIALLVLLPFLMSGSDTPIAKRDLLFISVLGMGQIGVMIALLNTAVLFTNAARVALVFATLPAVSFVIDKLRGLPSGSRLTSAGVVLTIAGVAVLVGHDAFADTLTTSDIIGITAAFGATLIVAVCSSWYSPYVQRYGTIRVSVTAFIVSLPALALLTLLFPPTVPVSEWSMGVWRVVLLVGLSSGIGYLLWFHAIGSMSATAVTGFLALSPITAAVLSQIFVGTELTTSLIIAILIVSAGISCFVFSKQQESKAISYAAR</sequence>
<protein>
    <submittedName>
        <fullName evidence="6">Uncharacterized protein</fullName>
    </submittedName>
</protein>
<keyword evidence="3" id="KW-0812">Transmembrane</keyword>
<dbReference type="AlphaFoldDB" id="A0A837G789"/>
<comment type="caution">
    <text evidence="6">The sequence shown here is derived from an EMBL/GenBank/DDBJ whole genome shotgun (WGS) entry which is preliminary data.</text>
</comment>
<evidence type="ECO:0000256" key="2">
    <source>
        <dbReference type="ARBA" id="ARBA00007362"/>
    </source>
</evidence>
<evidence type="ECO:0000256" key="1">
    <source>
        <dbReference type="ARBA" id="ARBA00004141"/>
    </source>
</evidence>
<dbReference type="InterPro" id="IPR037185">
    <property type="entry name" value="EmrE-like"/>
</dbReference>
<gene>
    <name evidence="6" type="ORF">TW71_15260</name>
</gene>
<keyword evidence="4" id="KW-1133">Transmembrane helix</keyword>
<dbReference type="InterPro" id="IPR050638">
    <property type="entry name" value="AA-Vitamin_Transporters"/>
</dbReference>
<evidence type="ECO:0000313" key="6">
    <source>
        <dbReference type="EMBL" id="KJY71370.1"/>
    </source>
</evidence>
<comment type="similarity">
    <text evidence="2">Belongs to the EamA transporter family.</text>
</comment>
<proteinExistence type="inferred from homology"/>
<dbReference type="PANTHER" id="PTHR32322">
    <property type="entry name" value="INNER MEMBRANE TRANSPORTER"/>
    <property type="match status" value="1"/>
</dbReference>
<accession>A0A837G789</accession>
<keyword evidence="5" id="KW-0472">Membrane</keyword>
<dbReference type="GO" id="GO:0016020">
    <property type="term" value="C:membrane"/>
    <property type="evidence" value="ECO:0007669"/>
    <property type="project" value="UniProtKB-SubCell"/>
</dbReference>
<evidence type="ECO:0000256" key="4">
    <source>
        <dbReference type="ARBA" id="ARBA00022989"/>
    </source>
</evidence>